<evidence type="ECO:0000313" key="2">
    <source>
        <dbReference type="Proteomes" id="UP000657931"/>
    </source>
</evidence>
<protein>
    <recommendedName>
        <fullName evidence="3">GapA-binding peptide SR1P</fullName>
    </recommendedName>
</protein>
<organism evidence="1 2">
    <name type="scientific">Cytobacillus stercorigallinarum</name>
    <dbReference type="NCBI Taxonomy" id="2762240"/>
    <lineage>
        <taxon>Bacteria</taxon>
        <taxon>Bacillati</taxon>
        <taxon>Bacillota</taxon>
        <taxon>Bacilli</taxon>
        <taxon>Bacillales</taxon>
        <taxon>Bacillaceae</taxon>
        <taxon>Cytobacillus</taxon>
    </lineage>
</organism>
<evidence type="ECO:0008006" key="3">
    <source>
        <dbReference type="Google" id="ProtNLM"/>
    </source>
</evidence>
<accession>A0ABR8QUG0</accession>
<name>A0ABR8QUG0_9BACI</name>
<gene>
    <name evidence="1" type="ORF">H9655_18710</name>
</gene>
<evidence type="ECO:0000313" key="1">
    <source>
        <dbReference type="EMBL" id="MBD7939072.1"/>
    </source>
</evidence>
<proteinExistence type="predicted"/>
<reference evidence="1 2" key="1">
    <citation type="submission" date="2020-08" db="EMBL/GenBank/DDBJ databases">
        <title>A Genomic Blueprint of the Chicken Gut Microbiome.</title>
        <authorList>
            <person name="Gilroy R."/>
            <person name="Ravi A."/>
            <person name="Getino M."/>
            <person name="Pursley I."/>
            <person name="Horton D.L."/>
            <person name="Alikhan N.-F."/>
            <person name="Baker D."/>
            <person name="Gharbi K."/>
            <person name="Hall N."/>
            <person name="Watson M."/>
            <person name="Adriaenssens E.M."/>
            <person name="Foster-Nyarko E."/>
            <person name="Jarju S."/>
            <person name="Secka A."/>
            <person name="Antonio M."/>
            <person name="Oren A."/>
            <person name="Chaudhuri R."/>
            <person name="La Ragione R.M."/>
            <person name="Hildebrand F."/>
            <person name="Pallen M.J."/>
        </authorList>
    </citation>
    <scope>NUCLEOTIDE SEQUENCE [LARGE SCALE GENOMIC DNA]</scope>
    <source>
        <strain evidence="1 2">Sa5YUA1</strain>
    </source>
</reference>
<dbReference type="Proteomes" id="UP000657931">
    <property type="component" value="Unassembled WGS sequence"/>
</dbReference>
<dbReference type="RefSeq" id="WP_191816776.1">
    <property type="nucleotide sequence ID" value="NZ_JACSQT010000012.1"/>
</dbReference>
<keyword evidence="2" id="KW-1185">Reference proteome</keyword>
<comment type="caution">
    <text evidence="1">The sequence shown here is derived from an EMBL/GenBank/DDBJ whole genome shotgun (WGS) entry which is preliminary data.</text>
</comment>
<sequence>MKQVKQQQWICSKCEKVIEDKNEYIDNKGVCDPCYSRKLKIRRGFKV</sequence>
<dbReference type="EMBL" id="JACSQT010000012">
    <property type="protein sequence ID" value="MBD7939072.1"/>
    <property type="molecule type" value="Genomic_DNA"/>
</dbReference>